<protein>
    <submittedName>
        <fullName evidence="2">NAD(P)H-binding protein</fullName>
    </submittedName>
</protein>
<dbReference type="Gene3D" id="3.90.25.10">
    <property type="entry name" value="UDP-galactose 4-epimerase, domain 1"/>
    <property type="match status" value="1"/>
</dbReference>
<proteinExistence type="predicted"/>
<dbReference type="InterPro" id="IPR051604">
    <property type="entry name" value="Ergot_Alk_Oxidoreductase"/>
</dbReference>
<dbReference type="RefSeq" id="WP_274203578.1">
    <property type="nucleotide sequence ID" value="NZ_JAQZAO010000018.1"/>
</dbReference>
<evidence type="ECO:0000313" key="2">
    <source>
        <dbReference type="EMBL" id="MDD7969048.1"/>
    </source>
</evidence>
<organism evidence="2 3">
    <name type="scientific">Actinomycetospora lemnae</name>
    <dbReference type="NCBI Taxonomy" id="3019891"/>
    <lineage>
        <taxon>Bacteria</taxon>
        <taxon>Bacillati</taxon>
        <taxon>Actinomycetota</taxon>
        <taxon>Actinomycetes</taxon>
        <taxon>Pseudonocardiales</taxon>
        <taxon>Pseudonocardiaceae</taxon>
        <taxon>Actinomycetospora</taxon>
    </lineage>
</organism>
<dbReference type="InterPro" id="IPR008030">
    <property type="entry name" value="NmrA-like"/>
</dbReference>
<dbReference type="InterPro" id="IPR036291">
    <property type="entry name" value="NAD(P)-bd_dom_sf"/>
</dbReference>
<evidence type="ECO:0000313" key="3">
    <source>
        <dbReference type="Proteomes" id="UP001300763"/>
    </source>
</evidence>
<dbReference type="SUPFAM" id="SSF51735">
    <property type="entry name" value="NAD(P)-binding Rossmann-fold domains"/>
    <property type="match status" value="1"/>
</dbReference>
<feature type="domain" description="NmrA-like" evidence="1">
    <location>
        <begin position="2"/>
        <end position="274"/>
    </location>
</feature>
<reference evidence="2 3" key="1">
    <citation type="submission" date="2023-02" db="EMBL/GenBank/DDBJ databases">
        <title>Genome sequencing required for Actinomycetospora new species description.</title>
        <authorList>
            <person name="Saimee Y."/>
            <person name="Duangmal K."/>
        </authorList>
    </citation>
    <scope>NUCLEOTIDE SEQUENCE [LARGE SCALE GENOMIC DNA]</scope>
    <source>
        <strain evidence="2 3">DW7H6</strain>
    </source>
</reference>
<dbReference type="Pfam" id="PF05368">
    <property type="entry name" value="NmrA"/>
    <property type="match status" value="1"/>
</dbReference>
<accession>A0ABT5T550</accession>
<dbReference type="Proteomes" id="UP001300763">
    <property type="component" value="Unassembled WGS sequence"/>
</dbReference>
<keyword evidence="3" id="KW-1185">Reference proteome</keyword>
<gene>
    <name evidence="2" type="ORF">PGB27_27190</name>
</gene>
<dbReference type="Gene3D" id="3.40.50.720">
    <property type="entry name" value="NAD(P)-binding Rossmann-like Domain"/>
    <property type="match status" value="1"/>
</dbReference>
<evidence type="ECO:0000259" key="1">
    <source>
        <dbReference type="Pfam" id="PF05368"/>
    </source>
</evidence>
<name>A0ABT5T550_9PSEU</name>
<comment type="caution">
    <text evidence="2">The sequence shown here is derived from an EMBL/GenBank/DDBJ whole genome shotgun (WGS) entry which is preliminary data.</text>
</comment>
<dbReference type="PANTHER" id="PTHR43162:SF1">
    <property type="entry name" value="PRESTALK A DIFFERENTIATION PROTEIN A"/>
    <property type="match status" value="1"/>
</dbReference>
<sequence length="299" mass="30862">MITVLGAGGNTGGRVARRLREAGQPVRAVGRDAARLTDVVGFSAEARVGDITDAAFLADAFRGADAAYVLMPLDPTADGYRTQQEQVGTAIATALAQARVPRVVALSAVGADVAPPTGRPPSRSVSRGTGFLETLHEQEQRLGALDAQVTVIRPGLFFESFLPSLAAMQAEGVHHDTIDPDVPLPMVATVDVGDAAAAALLDPAAVGVREVLGPEDLTMADAVARLGAVLGTPLRYERVPEDVLRAALVDAGLPADVVAENLAMNAAFNDGTVHSLVGRSPATTTPTTIEAWARTLVPA</sequence>
<dbReference type="PANTHER" id="PTHR43162">
    <property type="match status" value="1"/>
</dbReference>
<dbReference type="EMBL" id="JAQZAO010000018">
    <property type="protein sequence ID" value="MDD7969048.1"/>
    <property type="molecule type" value="Genomic_DNA"/>
</dbReference>